<gene>
    <name evidence="2" type="ORF">C4F40_16425</name>
</gene>
<dbReference type="CDD" id="cd06433">
    <property type="entry name" value="GT_2_WfgS_like"/>
    <property type="match status" value="1"/>
</dbReference>
<dbReference type="Proteomes" id="UP000618319">
    <property type="component" value="Unassembled WGS sequence"/>
</dbReference>
<evidence type="ECO:0000313" key="3">
    <source>
        <dbReference type="Proteomes" id="UP000618319"/>
    </source>
</evidence>
<dbReference type="InterPro" id="IPR029044">
    <property type="entry name" value="Nucleotide-diphossugar_trans"/>
</dbReference>
<dbReference type="SUPFAM" id="SSF53448">
    <property type="entry name" value="Nucleotide-diphospho-sugar transferases"/>
    <property type="match status" value="1"/>
</dbReference>
<evidence type="ECO:0000259" key="1">
    <source>
        <dbReference type="Pfam" id="PF00535"/>
    </source>
</evidence>
<dbReference type="InterPro" id="IPR001173">
    <property type="entry name" value="Glyco_trans_2-like"/>
</dbReference>
<dbReference type="PANTHER" id="PTHR43685">
    <property type="entry name" value="GLYCOSYLTRANSFERASE"/>
    <property type="match status" value="1"/>
</dbReference>
<organism evidence="2 3">
    <name type="scientific">Sphingobacterium pedocola</name>
    <dbReference type="NCBI Taxonomy" id="2082722"/>
    <lineage>
        <taxon>Bacteria</taxon>
        <taxon>Pseudomonadati</taxon>
        <taxon>Bacteroidota</taxon>
        <taxon>Sphingobacteriia</taxon>
        <taxon>Sphingobacteriales</taxon>
        <taxon>Sphingobacteriaceae</taxon>
        <taxon>Sphingobacterium</taxon>
    </lineage>
</organism>
<feature type="domain" description="Glycosyltransferase 2-like" evidence="1">
    <location>
        <begin position="4"/>
        <end position="105"/>
    </location>
</feature>
<dbReference type="InterPro" id="IPR050834">
    <property type="entry name" value="Glycosyltransf_2"/>
</dbReference>
<dbReference type="PANTHER" id="PTHR43685:SF2">
    <property type="entry name" value="GLYCOSYLTRANSFERASE 2-LIKE DOMAIN-CONTAINING PROTEIN"/>
    <property type="match status" value="1"/>
</dbReference>
<name>A0ABR9TAC5_9SPHI</name>
<evidence type="ECO:0000313" key="2">
    <source>
        <dbReference type="EMBL" id="MBE8722312.1"/>
    </source>
</evidence>
<accession>A0ABR9TAC5</accession>
<protein>
    <submittedName>
        <fullName evidence="2">Glycosyltransferase</fullName>
    </submittedName>
</protein>
<dbReference type="Gene3D" id="3.90.550.10">
    <property type="entry name" value="Spore Coat Polysaccharide Biosynthesis Protein SpsA, Chain A"/>
    <property type="match status" value="1"/>
</dbReference>
<sequence>MKLSIVTINLNNKFGLLKTFTSIKEQSFQQFEYIVVDGSSNDGSKDVLESNDRIDKWISEKDSGVYDAMNKGVKMATGQYILFLNSGDILYTSQTLENIFPNLNDVDLLYGDLAFDNIGKPVIFNYPEKLSIKFLFESSLGHPSTFIKKDLFYQYGNYDTTYRIAADWSFFLICILRHNVSTKHLNQVVSIFDTTGMSSVPDNFQLIQEERQRFLNKEFPLFYEDYLKHTTAQPTLEKIQSSKGFRLLKALGVKKFQ</sequence>
<comment type="caution">
    <text evidence="2">The sequence shown here is derived from an EMBL/GenBank/DDBJ whole genome shotgun (WGS) entry which is preliminary data.</text>
</comment>
<dbReference type="Pfam" id="PF00535">
    <property type="entry name" value="Glycos_transf_2"/>
    <property type="match status" value="1"/>
</dbReference>
<keyword evidence="3" id="KW-1185">Reference proteome</keyword>
<proteinExistence type="predicted"/>
<reference evidence="2 3" key="1">
    <citation type="submission" date="2018-02" db="EMBL/GenBank/DDBJ databases">
        <title>Sphingobacterium KA21.</title>
        <authorList>
            <person name="Vasarhelyi B.M."/>
            <person name="Deshmukh S."/>
            <person name="Balint B."/>
            <person name="Kukolya J."/>
        </authorList>
    </citation>
    <scope>NUCLEOTIDE SEQUENCE [LARGE SCALE GENOMIC DNA]</scope>
    <source>
        <strain evidence="2 3">Ka21</strain>
    </source>
</reference>
<dbReference type="RefSeq" id="WP_196940225.1">
    <property type="nucleotide sequence ID" value="NZ_MU158690.1"/>
</dbReference>
<dbReference type="EMBL" id="PSKQ01000023">
    <property type="protein sequence ID" value="MBE8722312.1"/>
    <property type="molecule type" value="Genomic_DNA"/>
</dbReference>